<feature type="domain" description="RNA polymerase sigma-70 region 3" evidence="5">
    <location>
        <begin position="101"/>
        <end position="150"/>
    </location>
</feature>
<dbReference type="STRING" id="134849.SAMN05443668_1411"/>
<evidence type="ECO:0000259" key="6">
    <source>
        <dbReference type="Pfam" id="PF04542"/>
    </source>
</evidence>
<sequence>MTTTLVASPARLSERELDALVREHLPLVGHLVREMLGRVPAHVNRDDLTSAGLAALAAAAKSYDPSRGTPFGSFATVRIRGALLDELRGLDWASRSVRHRARKIETAAAELTASLGRTPTDNELAATLGVAVAELHSAADDVQRAVVLSLQGFAAGTA</sequence>
<dbReference type="RefSeq" id="WP_281248468.1">
    <property type="nucleotide sequence ID" value="NZ_FRCS01000041.1"/>
</dbReference>
<dbReference type="SUPFAM" id="SSF88946">
    <property type="entry name" value="Sigma2 domain of RNA polymerase sigma factors"/>
    <property type="match status" value="1"/>
</dbReference>
<dbReference type="GO" id="GO:0016987">
    <property type="term" value="F:sigma factor activity"/>
    <property type="evidence" value="ECO:0007669"/>
    <property type="project" value="UniProtKB-KW"/>
</dbReference>
<dbReference type="Gene3D" id="1.20.140.160">
    <property type="match status" value="1"/>
</dbReference>
<dbReference type="SUPFAM" id="SSF88659">
    <property type="entry name" value="Sigma3 and sigma4 domains of RNA polymerase sigma factors"/>
    <property type="match status" value="1"/>
</dbReference>
<dbReference type="PANTHER" id="PTHR30385:SF7">
    <property type="entry name" value="RNA POLYMERASE SIGMA FACTOR FLIA"/>
    <property type="match status" value="1"/>
</dbReference>
<reference evidence="7 8" key="1">
    <citation type="submission" date="2016-11" db="EMBL/GenBank/DDBJ databases">
        <authorList>
            <person name="Jaros S."/>
            <person name="Januszkiewicz K."/>
            <person name="Wedrychowicz H."/>
        </authorList>
    </citation>
    <scope>NUCLEOTIDE SEQUENCE [LARGE SCALE GENOMIC DNA]</scope>
    <source>
        <strain evidence="7 8">DSM 46144</strain>
    </source>
</reference>
<dbReference type="Pfam" id="PF04539">
    <property type="entry name" value="Sigma70_r3"/>
    <property type="match status" value="1"/>
</dbReference>
<evidence type="ECO:0000256" key="3">
    <source>
        <dbReference type="ARBA" id="ARBA00023125"/>
    </source>
</evidence>
<dbReference type="Proteomes" id="UP000184440">
    <property type="component" value="Unassembled WGS sequence"/>
</dbReference>
<organism evidence="7 8">
    <name type="scientific">Cryptosporangium aurantiacum</name>
    <dbReference type="NCBI Taxonomy" id="134849"/>
    <lineage>
        <taxon>Bacteria</taxon>
        <taxon>Bacillati</taxon>
        <taxon>Actinomycetota</taxon>
        <taxon>Actinomycetes</taxon>
        <taxon>Cryptosporangiales</taxon>
        <taxon>Cryptosporangiaceae</taxon>
        <taxon>Cryptosporangium</taxon>
    </lineage>
</organism>
<keyword evidence="3" id="KW-0238">DNA-binding</keyword>
<accession>A0A1M7RPQ2</accession>
<keyword evidence="8" id="KW-1185">Reference proteome</keyword>
<dbReference type="EMBL" id="FRCS01000041">
    <property type="protein sequence ID" value="SHN48254.1"/>
    <property type="molecule type" value="Genomic_DNA"/>
</dbReference>
<feature type="domain" description="RNA polymerase sigma-70 region 2" evidence="6">
    <location>
        <begin position="20"/>
        <end position="92"/>
    </location>
</feature>
<feature type="non-terminal residue" evidence="7">
    <location>
        <position position="158"/>
    </location>
</feature>
<dbReference type="Pfam" id="PF04542">
    <property type="entry name" value="Sigma70_r2"/>
    <property type="match status" value="1"/>
</dbReference>
<dbReference type="InterPro" id="IPR013325">
    <property type="entry name" value="RNA_pol_sigma_r2"/>
</dbReference>
<evidence type="ECO:0000259" key="5">
    <source>
        <dbReference type="Pfam" id="PF04539"/>
    </source>
</evidence>
<dbReference type="AlphaFoldDB" id="A0A1M7RPQ2"/>
<proteinExistence type="predicted"/>
<evidence type="ECO:0000256" key="2">
    <source>
        <dbReference type="ARBA" id="ARBA00023082"/>
    </source>
</evidence>
<keyword evidence="2" id="KW-0731">Sigma factor</keyword>
<evidence type="ECO:0000256" key="1">
    <source>
        <dbReference type="ARBA" id="ARBA00023015"/>
    </source>
</evidence>
<protein>
    <submittedName>
        <fullName evidence="7">RNA polymerase sigma factor, sigma-70 family</fullName>
    </submittedName>
</protein>
<keyword evidence="1" id="KW-0805">Transcription regulation</keyword>
<keyword evidence="4" id="KW-0804">Transcription</keyword>
<name>A0A1M7RPQ2_9ACTN</name>
<dbReference type="Gene3D" id="1.10.1740.10">
    <property type="match status" value="1"/>
</dbReference>
<dbReference type="GO" id="GO:0006352">
    <property type="term" value="P:DNA-templated transcription initiation"/>
    <property type="evidence" value="ECO:0007669"/>
    <property type="project" value="InterPro"/>
</dbReference>
<evidence type="ECO:0000313" key="8">
    <source>
        <dbReference type="Proteomes" id="UP000184440"/>
    </source>
</evidence>
<dbReference type="InterPro" id="IPR007624">
    <property type="entry name" value="RNA_pol_sigma70_r3"/>
</dbReference>
<evidence type="ECO:0000256" key="4">
    <source>
        <dbReference type="ARBA" id="ARBA00023163"/>
    </source>
</evidence>
<evidence type="ECO:0000313" key="7">
    <source>
        <dbReference type="EMBL" id="SHN48254.1"/>
    </source>
</evidence>
<dbReference type="InterPro" id="IPR013324">
    <property type="entry name" value="RNA_pol_sigma_r3/r4-like"/>
</dbReference>
<dbReference type="PANTHER" id="PTHR30385">
    <property type="entry name" value="SIGMA FACTOR F FLAGELLAR"/>
    <property type="match status" value="1"/>
</dbReference>
<gene>
    <name evidence="7" type="ORF">SAMN05443668_1411</name>
</gene>
<dbReference type="InterPro" id="IPR007627">
    <property type="entry name" value="RNA_pol_sigma70_r2"/>
</dbReference>
<dbReference type="GO" id="GO:0003677">
    <property type="term" value="F:DNA binding"/>
    <property type="evidence" value="ECO:0007669"/>
    <property type="project" value="UniProtKB-KW"/>
</dbReference>